<protein>
    <recommendedName>
        <fullName evidence="3">Sensory transduction regulator</fullName>
    </recommendedName>
</protein>
<proteinExistence type="predicted"/>
<evidence type="ECO:0008006" key="3">
    <source>
        <dbReference type="Google" id="ProtNLM"/>
    </source>
</evidence>
<comment type="caution">
    <text evidence="1">The sequence shown here is derived from an EMBL/GenBank/DDBJ whole genome shotgun (WGS) entry which is preliminary data.</text>
</comment>
<reference evidence="1" key="1">
    <citation type="submission" date="2019-04" db="EMBL/GenBank/DDBJ databases">
        <title>Evolution of Biomass-Degrading Anaerobic Consortia Revealed by Metagenomics.</title>
        <authorList>
            <person name="Peng X."/>
        </authorList>
    </citation>
    <scope>NUCLEOTIDE SEQUENCE</scope>
    <source>
        <strain evidence="1">SIG140</strain>
    </source>
</reference>
<dbReference type="Proteomes" id="UP000806522">
    <property type="component" value="Unassembled WGS sequence"/>
</dbReference>
<gene>
    <name evidence="1" type="ORF">E7101_10970</name>
</gene>
<sequence>MNLKDLMFQYLKEEGYCPKETEYGLDFKCEGINFIFFYDEDDDQYFRLMMPGIFDVTEENLPAVLIAMNTVNSELKVVKAYTPFPDSVWIGFEVLVDSTPVLADFVPRGINMLRAAQRKFYETIQQS</sequence>
<dbReference type="EMBL" id="SUYC01000012">
    <property type="protein sequence ID" value="MBE6271455.1"/>
    <property type="molecule type" value="Genomic_DNA"/>
</dbReference>
<accession>A0A9D5P1M1</accession>
<name>A0A9D5P1M1_XYLRU</name>
<organism evidence="1 2">
    <name type="scientific">Xylanibacter ruminicola</name>
    <name type="common">Prevotella ruminicola</name>
    <dbReference type="NCBI Taxonomy" id="839"/>
    <lineage>
        <taxon>Bacteria</taxon>
        <taxon>Pseudomonadati</taxon>
        <taxon>Bacteroidota</taxon>
        <taxon>Bacteroidia</taxon>
        <taxon>Bacteroidales</taxon>
        <taxon>Prevotellaceae</taxon>
        <taxon>Xylanibacter</taxon>
    </lineage>
</organism>
<evidence type="ECO:0000313" key="2">
    <source>
        <dbReference type="Proteomes" id="UP000806522"/>
    </source>
</evidence>
<evidence type="ECO:0000313" key="1">
    <source>
        <dbReference type="EMBL" id="MBE6271455.1"/>
    </source>
</evidence>
<dbReference type="AlphaFoldDB" id="A0A9D5P1M1"/>